<name>A0A916Y3A3_9HYPH</name>
<evidence type="ECO:0000259" key="1">
    <source>
        <dbReference type="Pfam" id="PF21834"/>
    </source>
</evidence>
<sequence length="86" mass="9392">MAIYFFNLRNGNSLLTASEGQEFESTADAQQGAEEYAREIFAELVRAGKQVNGQVIDILDPLGTTVGMVRLIDQPHLQPDAPLKDG</sequence>
<comment type="caution">
    <text evidence="2">The sequence shown here is derived from an EMBL/GenBank/DDBJ whole genome shotgun (WGS) entry which is preliminary data.</text>
</comment>
<dbReference type="RefSeq" id="WP_188853169.1">
    <property type="nucleotide sequence ID" value="NZ_BMJJ01000009.1"/>
</dbReference>
<feature type="domain" description="DUF6894" evidence="1">
    <location>
        <begin position="4"/>
        <end position="71"/>
    </location>
</feature>
<dbReference type="EMBL" id="BMJJ01000009">
    <property type="protein sequence ID" value="GGD29114.1"/>
    <property type="molecule type" value="Genomic_DNA"/>
</dbReference>
<evidence type="ECO:0000313" key="2">
    <source>
        <dbReference type="EMBL" id="GGD29114.1"/>
    </source>
</evidence>
<gene>
    <name evidence="2" type="ORF">GCM10011335_35320</name>
</gene>
<organism evidence="2 3">
    <name type="scientific">Aureimonas glaciei</name>
    <dbReference type="NCBI Taxonomy" id="1776957"/>
    <lineage>
        <taxon>Bacteria</taxon>
        <taxon>Pseudomonadati</taxon>
        <taxon>Pseudomonadota</taxon>
        <taxon>Alphaproteobacteria</taxon>
        <taxon>Hyphomicrobiales</taxon>
        <taxon>Aurantimonadaceae</taxon>
        <taxon>Aureimonas</taxon>
    </lineage>
</organism>
<reference evidence="2" key="2">
    <citation type="submission" date="2020-09" db="EMBL/GenBank/DDBJ databases">
        <authorList>
            <person name="Sun Q."/>
            <person name="Zhou Y."/>
        </authorList>
    </citation>
    <scope>NUCLEOTIDE SEQUENCE</scope>
    <source>
        <strain evidence="2">CGMCC 1.15493</strain>
    </source>
</reference>
<evidence type="ECO:0000313" key="3">
    <source>
        <dbReference type="Proteomes" id="UP000613160"/>
    </source>
</evidence>
<dbReference type="Proteomes" id="UP000613160">
    <property type="component" value="Unassembled WGS sequence"/>
</dbReference>
<reference evidence="2" key="1">
    <citation type="journal article" date="2014" name="Int. J. Syst. Evol. Microbiol.">
        <title>Complete genome sequence of Corynebacterium casei LMG S-19264T (=DSM 44701T), isolated from a smear-ripened cheese.</title>
        <authorList>
            <consortium name="US DOE Joint Genome Institute (JGI-PGF)"/>
            <person name="Walter F."/>
            <person name="Albersmeier A."/>
            <person name="Kalinowski J."/>
            <person name="Ruckert C."/>
        </authorList>
    </citation>
    <scope>NUCLEOTIDE SEQUENCE</scope>
    <source>
        <strain evidence="2">CGMCC 1.15493</strain>
    </source>
</reference>
<dbReference type="Pfam" id="PF21834">
    <property type="entry name" value="DUF6894"/>
    <property type="match status" value="1"/>
</dbReference>
<dbReference type="AlphaFoldDB" id="A0A916Y3A3"/>
<keyword evidence="3" id="KW-1185">Reference proteome</keyword>
<dbReference type="InterPro" id="IPR054189">
    <property type="entry name" value="DUF6894"/>
</dbReference>
<accession>A0A916Y3A3</accession>
<proteinExistence type="predicted"/>
<protein>
    <recommendedName>
        <fullName evidence="1">DUF6894 domain-containing protein</fullName>
    </recommendedName>
</protein>